<evidence type="ECO:0000256" key="3">
    <source>
        <dbReference type="ARBA" id="ARBA00022723"/>
    </source>
</evidence>
<evidence type="ECO:0000256" key="10">
    <source>
        <dbReference type="ARBA" id="ARBA00023242"/>
    </source>
</evidence>
<dbReference type="InterPro" id="IPR036236">
    <property type="entry name" value="Znf_C2H2_sf"/>
</dbReference>
<dbReference type="SUPFAM" id="SSF57716">
    <property type="entry name" value="Glucocorticoid receptor-like (DNA-binding domain)"/>
    <property type="match status" value="1"/>
</dbReference>
<dbReference type="FunFam" id="3.30.160.60:FF:000202">
    <property type="entry name" value="Zinc finger protein 574"/>
    <property type="match status" value="1"/>
</dbReference>
<reference evidence="16" key="1">
    <citation type="submission" date="2020-05" db="UniProtKB">
        <authorList>
            <consortium name="EnsemblMetazoa"/>
        </authorList>
    </citation>
    <scope>IDENTIFICATION</scope>
    <source>
        <strain evidence="16">USDA</strain>
    </source>
</reference>
<dbReference type="PANTHER" id="PTHR24408">
    <property type="entry name" value="ZINC FINGER PROTEIN"/>
    <property type="match status" value="1"/>
</dbReference>
<dbReference type="VEuPathDB" id="VectorBase:SCAU007141"/>
<dbReference type="OrthoDB" id="8117402at2759"/>
<evidence type="ECO:0000313" key="16">
    <source>
        <dbReference type="EnsemblMetazoa" id="SCAU007141-PA"/>
    </source>
</evidence>
<evidence type="ECO:0000256" key="5">
    <source>
        <dbReference type="ARBA" id="ARBA00022771"/>
    </source>
</evidence>
<keyword evidence="3 12" id="KW-0479">Metal-binding</keyword>
<evidence type="ECO:0000256" key="13">
    <source>
        <dbReference type="SAM" id="MobiDB-lite"/>
    </source>
</evidence>
<dbReference type="GO" id="GO:0043565">
    <property type="term" value="F:sequence-specific DNA binding"/>
    <property type="evidence" value="ECO:0007669"/>
    <property type="project" value="TreeGrafter"/>
</dbReference>
<feature type="domain" description="C2H2-type" evidence="14">
    <location>
        <begin position="1567"/>
        <end position="1594"/>
    </location>
</feature>
<dbReference type="SMART" id="SM00355">
    <property type="entry name" value="ZnF_C2H2"/>
    <property type="match status" value="30"/>
</dbReference>
<feature type="binding site" evidence="12">
    <location>
        <position position="5"/>
    </location>
    <ligand>
        <name>Zn(2+)</name>
        <dbReference type="ChEBI" id="CHEBI:29105"/>
    </ligand>
</feature>
<evidence type="ECO:0000256" key="9">
    <source>
        <dbReference type="ARBA" id="ARBA00023163"/>
    </source>
</evidence>
<sequence length="1641" mass="192219">MNRICRTCFDPGEKLVGLCDIVVESKSFLDLLREIANLQISIDDPLPKTICNLCSTSVKNAYEFVTRAHEANEKYLKLLAIDGGDADPLDENNLLSDCLEESAIDIPVAQYLGDIKLEVVGDQYGMLLLDKEPPGSSCLTKDDTDKGSDDDEMPLTASNKTLKTDQTLYDSCADDTFGYDEERFLNASEDGNANEYEDDDDSAYNQSSSEGSYQPRKKIKKESEGEKTVKKRRVRRQLPPYFTKIKDIGDRYGCFMCDKTFSQRKDCGRHIASIHLKESTFLCEYCPEYFNRKDKVRHHMKRMHPDKPRAQEIEEISQNQQNKDESSSEDETSQKPNADNNTGKRRVGRRAPEYFNKIRQVNDRFQCILCEKTFSLRKDCGRHIASIHLRETTFSCEYCGQHFGRKDKVRHHIKRMHSDNCVYPKGKRREWMFGDRLYSKPTSWLLVECKLCNIQFSTTKELRAHLGTHRCVDSLIHLKMDSDIVTHLFPNVISLLSVKEHICKDIEDGNWFKYYAVLNEHSFEMSISDTEVEDLYAENSADYPNYKCELCGSAFCFQYEAFNHLKEAHGSDEMPSKCGLCKLEFISSKMFDRHSEVHCRNRNKVLLCTRCPAKFVWPDNMRNHNCATKPEVVIEREILKCHICGRPFEVKTKLLKHLERHNLENNPTKPIIRCGLCVQSFDKLKFLREHITQHSDGVTGIDFQNGIYFKRFERSKTHDRALLQQEIHNAFEKSQISRLYRAIDKDGMEMDIHDSDSGTEEETLTYKCELCFMLFNRRKHLLNHQFEAHSDVPLPYACKDCTKQFVSQDLLQQHLYRDCWNEHRRVAQQCEYCNARFIWPNNLLKHKDIKHKHQKQPRPKRASTLKCEYCEKVFIWPKDLVRHRKTHTEGKKFGCPHCDRKFQRKDNLLAHIRTHDPDGITLLPNSSKAINHILPHLTNPHGCKRIKCMICYSEHNRIYDLRSHLRSHQYSINFEKRKESESIAFISKQLYPQVLAMDEEHLTKKISSDIIAERSLERFYSITNEHGFEVSLDSSETESDSDDEKAEKSVDADNPENSIKLVKSRRTYTCDLCPQMTFDRKYKVYEHHNSLHKWEDGRHFCLHCNARFLSSHMLELHYKNQCKNTKKRHFCRQCPLRFMWKNNLKTHIAMEHPQYQPKEVEHHASFKICYFCQSKFCTNKELRQHMTLNHATETELRYCFLCPKTYYKVDQLNEHLLRQHNIPSDYVSSIESITQSLCSNGKKEIQCKICALQFPTMSELAVHFSPTNPQNMCSVEHSIANYSITNQKGFELNLVLDSETESEETSTKGGDQKENPTKTCKPYTCSICNVSCDRKFQMVHHQRSMHSYEHLNLKCENCIFKTSCEKLLQYHMATQCFNVEKQFQCDICKFKFMWEENLQNHIAICHQPSSAADDDHADLKPPEWIDNRNDTNIFECMECHRRYNRRDRYKAHFKKFHSDLSNLDESLKIKERAKGLPSKTKNFLCAFCGVSFSNNSNLTVHMRRHTGEKPFKCDLCQMAFPRSSDLQSHRRTHTGERPYKCAHCDKSFSRQYKLNVHMRIHTGERPYTCTYCGKSFTQSNDLTLHHRRHTGERPYVCDICGEGFICATSLKQHRNSKGHLEHVADTEEDRVKQLTHFEMNF</sequence>
<dbReference type="Gene3D" id="3.40.1800.20">
    <property type="match status" value="1"/>
</dbReference>
<dbReference type="EnsemblMetazoa" id="SCAU007141-RA">
    <property type="protein sequence ID" value="SCAU007141-PA"/>
    <property type="gene ID" value="SCAU007141"/>
</dbReference>
<feature type="domain" description="C2H2-type" evidence="14">
    <location>
        <begin position="281"/>
        <end position="309"/>
    </location>
</feature>
<evidence type="ECO:0000256" key="1">
    <source>
        <dbReference type="ARBA" id="ARBA00004123"/>
    </source>
</evidence>
<dbReference type="Pfam" id="PF00096">
    <property type="entry name" value="zf-C2H2"/>
    <property type="match status" value="7"/>
</dbReference>
<evidence type="ECO:0000256" key="8">
    <source>
        <dbReference type="ARBA" id="ARBA00023125"/>
    </source>
</evidence>
<evidence type="ECO:0000256" key="11">
    <source>
        <dbReference type="PROSITE-ProRule" id="PRU00042"/>
    </source>
</evidence>
<keyword evidence="7" id="KW-0805">Transcription regulation</keyword>
<keyword evidence="8" id="KW-0238">DNA-binding</keyword>
<evidence type="ECO:0008006" key="18">
    <source>
        <dbReference type="Google" id="ProtNLM"/>
    </source>
</evidence>
<feature type="domain" description="C2H2-type" evidence="14">
    <location>
        <begin position="1129"/>
        <end position="1157"/>
    </location>
</feature>
<feature type="domain" description="C2H2-type" evidence="14">
    <location>
        <begin position="394"/>
        <end position="418"/>
    </location>
</feature>
<dbReference type="GO" id="GO:0000981">
    <property type="term" value="F:DNA-binding transcription factor activity, RNA polymerase II-specific"/>
    <property type="evidence" value="ECO:0007669"/>
    <property type="project" value="TreeGrafter"/>
</dbReference>
<dbReference type="InterPro" id="IPR012934">
    <property type="entry name" value="Znf_AD"/>
</dbReference>
<feature type="domain" description="C2H2-type" evidence="14">
    <location>
        <begin position="1434"/>
        <end position="1462"/>
    </location>
</feature>
<dbReference type="GO" id="GO:0032502">
    <property type="term" value="P:developmental process"/>
    <property type="evidence" value="ECO:0007669"/>
    <property type="project" value="UniProtKB-ARBA"/>
</dbReference>
<dbReference type="GO" id="GO:0008270">
    <property type="term" value="F:zinc ion binding"/>
    <property type="evidence" value="ECO:0007669"/>
    <property type="project" value="UniProtKB-UniRule"/>
</dbReference>
<evidence type="ECO:0000256" key="12">
    <source>
        <dbReference type="PROSITE-ProRule" id="PRU01263"/>
    </source>
</evidence>
<keyword evidence="17" id="KW-1185">Reference proteome</keyword>
<feature type="region of interest" description="Disordered" evidence="13">
    <location>
        <begin position="135"/>
        <end position="159"/>
    </location>
</feature>
<dbReference type="Gene3D" id="3.30.160.60">
    <property type="entry name" value="Classic Zinc Finger"/>
    <property type="match status" value="14"/>
</dbReference>
<feature type="domain" description="C2H2-type" evidence="14">
    <location>
        <begin position="796"/>
        <end position="823"/>
    </location>
</feature>
<dbReference type="FunFam" id="3.30.160.60:FF:000512">
    <property type="entry name" value="zinc finger protein 197 isoform X1"/>
    <property type="match status" value="1"/>
</dbReference>
<feature type="compositionally biased region" description="Polar residues" evidence="13">
    <location>
        <begin position="203"/>
        <end position="212"/>
    </location>
</feature>
<feature type="compositionally biased region" description="Acidic residues" evidence="13">
    <location>
        <begin position="1035"/>
        <end position="1044"/>
    </location>
</feature>
<name>A0A1I8PDQ2_STOCA</name>
<feature type="domain" description="C2H2-type" evidence="14">
    <location>
        <begin position="1483"/>
        <end position="1510"/>
    </location>
</feature>
<organism evidence="16 17">
    <name type="scientific">Stomoxys calcitrans</name>
    <name type="common">Stable fly</name>
    <name type="synonym">Conops calcitrans</name>
    <dbReference type="NCBI Taxonomy" id="35570"/>
    <lineage>
        <taxon>Eukaryota</taxon>
        <taxon>Metazoa</taxon>
        <taxon>Ecdysozoa</taxon>
        <taxon>Arthropoda</taxon>
        <taxon>Hexapoda</taxon>
        <taxon>Insecta</taxon>
        <taxon>Pterygota</taxon>
        <taxon>Neoptera</taxon>
        <taxon>Endopterygota</taxon>
        <taxon>Diptera</taxon>
        <taxon>Brachycera</taxon>
        <taxon>Muscomorpha</taxon>
        <taxon>Muscoidea</taxon>
        <taxon>Muscidae</taxon>
        <taxon>Stomoxys</taxon>
    </lineage>
</organism>
<keyword evidence="4" id="KW-0677">Repeat</keyword>
<feature type="domain" description="C2H2-type" evidence="14">
    <location>
        <begin position="639"/>
        <end position="666"/>
    </location>
</feature>
<dbReference type="SMART" id="SM00868">
    <property type="entry name" value="zf-AD"/>
    <property type="match status" value="2"/>
</dbReference>
<feature type="binding site" evidence="12">
    <location>
        <position position="51"/>
    </location>
    <ligand>
        <name>Zn(2+)</name>
        <dbReference type="ChEBI" id="CHEBI:29105"/>
    </ligand>
</feature>
<proteinExistence type="inferred from homology"/>
<evidence type="ECO:0000313" key="17">
    <source>
        <dbReference type="Proteomes" id="UP000095300"/>
    </source>
</evidence>
<feature type="domain" description="C2H2-type" evidence="14">
    <location>
        <begin position="365"/>
        <end position="393"/>
    </location>
</feature>
<feature type="domain" description="C2H2-type" evidence="14">
    <location>
        <begin position="828"/>
        <end position="856"/>
    </location>
</feature>
<evidence type="ECO:0000259" key="15">
    <source>
        <dbReference type="PROSITE" id="PS51915"/>
    </source>
</evidence>
<feature type="domain" description="C2H2-type" evidence="14">
    <location>
        <begin position="546"/>
        <end position="574"/>
    </location>
</feature>
<dbReference type="STRING" id="35570.A0A1I8PDQ2"/>
<dbReference type="InterPro" id="IPR013087">
    <property type="entry name" value="Znf_C2H2_type"/>
</dbReference>
<evidence type="ECO:0000256" key="6">
    <source>
        <dbReference type="ARBA" id="ARBA00022833"/>
    </source>
</evidence>
<dbReference type="PROSITE" id="PS50157">
    <property type="entry name" value="ZINC_FINGER_C2H2_2"/>
    <property type="match status" value="19"/>
</dbReference>
<feature type="domain" description="C2H2-type" evidence="14">
    <location>
        <begin position="766"/>
        <end position="790"/>
    </location>
</feature>
<feature type="domain" description="C2H2-type" evidence="14">
    <location>
        <begin position="893"/>
        <end position="920"/>
    </location>
</feature>
<dbReference type="KEGG" id="scac:106087984"/>
<feature type="compositionally biased region" description="Basic and acidic residues" evidence="13">
    <location>
        <begin position="303"/>
        <end position="312"/>
    </location>
</feature>
<dbReference type="GO" id="GO:0003690">
    <property type="term" value="F:double-stranded DNA binding"/>
    <property type="evidence" value="ECO:0007669"/>
    <property type="project" value="UniProtKB-ARBA"/>
</dbReference>
<dbReference type="Proteomes" id="UP000095300">
    <property type="component" value="Unassembled WGS sequence"/>
</dbReference>
<dbReference type="FunFam" id="3.30.160.60:FF:000624">
    <property type="entry name" value="zinc finger protein 697"/>
    <property type="match status" value="1"/>
</dbReference>
<feature type="region of interest" description="Disordered" evidence="13">
    <location>
        <begin position="1030"/>
        <end position="1056"/>
    </location>
</feature>
<feature type="binding site" evidence="12">
    <location>
        <position position="54"/>
    </location>
    <ligand>
        <name>Zn(2+)</name>
        <dbReference type="ChEBI" id="CHEBI:29105"/>
    </ligand>
</feature>
<feature type="domain" description="C2H2-type" evidence="14">
    <location>
        <begin position="252"/>
        <end position="280"/>
    </location>
</feature>
<keyword evidence="9" id="KW-0804">Transcription</keyword>
<evidence type="ECO:0000256" key="2">
    <source>
        <dbReference type="ARBA" id="ARBA00006991"/>
    </source>
</evidence>
<feature type="region of interest" description="Disordered" evidence="13">
    <location>
        <begin position="191"/>
        <end position="235"/>
    </location>
</feature>
<feature type="domain" description="C2H2-type" evidence="14">
    <location>
        <begin position="865"/>
        <end position="892"/>
    </location>
</feature>
<dbReference type="PANTHER" id="PTHR24408:SF58">
    <property type="entry name" value="TRANSCRIPTION FACTOR (TFIIIA), PUTATIVE (AFU_ORTHOLOGUE AFUA_1G05150)-RELATED"/>
    <property type="match status" value="1"/>
</dbReference>
<keyword evidence="10" id="KW-0539">Nucleus</keyword>
<evidence type="ECO:0000256" key="7">
    <source>
        <dbReference type="ARBA" id="ARBA00023015"/>
    </source>
</evidence>
<dbReference type="FunFam" id="3.30.160.60:FF:001370">
    <property type="entry name" value="Zinc finger protein"/>
    <property type="match status" value="1"/>
</dbReference>
<feature type="domain" description="C2H2-type" evidence="14">
    <location>
        <begin position="1595"/>
        <end position="1627"/>
    </location>
</feature>
<feature type="domain" description="ZAD" evidence="15">
    <location>
        <begin position="3"/>
        <end position="78"/>
    </location>
</feature>
<dbReference type="PROSITE" id="PS51915">
    <property type="entry name" value="ZAD"/>
    <property type="match status" value="1"/>
</dbReference>
<accession>A0A1I8PDQ2</accession>
<evidence type="ECO:0000259" key="14">
    <source>
        <dbReference type="PROSITE" id="PS50157"/>
    </source>
</evidence>
<dbReference type="SUPFAM" id="SSF57667">
    <property type="entry name" value="beta-beta-alpha zinc fingers"/>
    <property type="match status" value="9"/>
</dbReference>
<feature type="domain" description="C2H2-type" evidence="14">
    <location>
        <begin position="1511"/>
        <end position="1538"/>
    </location>
</feature>
<gene>
    <name evidence="16" type="primary">106087984</name>
</gene>
<feature type="region of interest" description="Disordered" evidence="13">
    <location>
        <begin position="299"/>
        <end position="351"/>
    </location>
</feature>
<dbReference type="FunFam" id="3.30.160.60:FF:001119">
    <property type="entry name" value="zinc finger protein 408"/>
    <property type="match status" value="1"/>
</dbReference>
<dbReference type="GO" id="GO:0005634">
    <property type="term" value="C:nucleus"/>
    <property type="evidence" value="ECO:0007669"/>
    <property type="project" value="UniProtKB-SubCell"/>
</dbReference>
<feature type="domain" description="C2H2-type" evidence="14">
    <location>
        <begin position="1323"/>
        <end position="1351"/>
    </location>
</feature>
<comment type="similarity">
    <text evidence="2">Belongs to the krueppel C2H2-type zinc-finger protein family.</text>
</comment>
<evidence type="ECO:0000256" key="4">
    <source>
        <dbReference type="ARBA" id="ARBA00022737"/>
    </source>
</evidence>
<feature type="binding site" evidence="12">
    <location>
        <position position="8"/>
    </location>
    <ligand>
        <name>Zn(2+)</name>
        <dbReference type="ChEBI" id="CHEBI:29105"/>
    </ligand>
</feature>
<feature type="domain" description="C2H2-type" evidence="14">
    <location>
        <begin position="1539"/>
        <end position="1566"/>
    </location>
</feature>
<dbReference type="Pfam" id="PF07776">
    <property type="entry name" value="zf-AD"/>
    <property type="match status" value="1"/>
</dbReference>
<keyword evidence="6 12" id="KW-0862">Zinc</keyword>
<keyword evidence="5 11" id="KW-0863">Zinc-finger</keyword>
<protein>
    <recommendedName>
        <fullName evidence="18">Zinc finger protein Xfin</fullName>
    </recommendedName>
</protein>
<comment type="subcellular location">
    <subcellularLocation>
        <location evidence="1">Nucleus</location>
    </subcellularLocation>
</comment>
<dbReference type="PROSITE" id="PS00028">
    <property type="entry name" value="ZINC_FINGER_C2H2_1"/>
    <property type="match status" value="24"/>
</dbReference>